<evidence type="ECO:0000259" key="8">
    <source>
        <dbReference type="SMART" id="SM00922"/>
    </source>
</evidence>
<dbReference type="SFLD" id="SFLDG00180">
    <property type="entry name" value="muconate_cycloisomerase"/>
    <property type="match status" value="1"/>
</dbReference>
<dbReference type="InterPro" id="IPR034603">
    <property type="entry name" value="Dipeptide_epimerase"/>
</dbReference>
<evidence type="ECO:0000256" key="4">
    <source>
        <dbReference type="ARBA" id="ARBA00023235"/>
    </source>
</evidence>
<dbReference type="AlphaFoldDB" id="I0HSN0"/>
<dbReference type="HOGENOM" id="CLU_030273_4_3_4"/>
<evidence type="ECO:0000313" key="9">
    <source>
        <dbReference type="EMBL" id="BAL96017.1"/>
    </source>
</evidence>
<dbReference type="InterPro" id="IPR029065">
    <property type="entry name" value="Enolase_C-like"/>
</dbReference>
<feature type="binding site" evidence="6">
    <location>
        <position position="202"/>
    </location>
    <ligand>
        <name>Mg(2+)</name>
        <dbReference type="ChEBI" id="CHEBI:18420"/>
    </ligand>
</feature>
<dbReference type="Pfam" id="PF02746">
    <property type="entry name" value="MR_MLE_N"/>
    <property type="match status" value="1"/>
</dbReference>
<dbReference type="GO" id="GO:0046872">
    <property type="term" value="F:metal ion binding"/>
    <property type="evidence" value="ECO:0007669"/>
    <property type="project" value="UniProtKB-KW"/>
</dbReference>
<evidence type="ECO:0000256" key="3">
    <source>
        <dbReference type="ARBA" id="ARBA00022842"/>
    </source>
</evidence>
<comment type="cofactor">
    <cofactor evidence="6 7">
        <name>Mg(2+)</name>
        <dbReference type="ChEBI" id="CHEBI:18420"/>
    </cofactor>
    <text evidence="6 7">Binds 1 Mg(2+) ion per subunit.</text>
</comment>
<dbReference type="SUPFAM" id="SSF51604">
    <property type="entry name" value="Enolase C-terminal domain-like"/>
    <property type="match status" value="1"/>
</dbReference>
<feature type="active site" description="Proton acceptor; specific for (S)-substrate epimerization" evidence="5">
    <location>
        <position position="247"/>
    </location>
</feature>
<reference evidence="9 10" key="1">
    <citation type="journal article" date="2012" name="J. Bacteriol.">
        <title>Complete genome sequence of phototrophic betaproteobacterium Rubrivivax gelatinosus IL144.</title>
        <authorList>
            <person name="Nagashima S."/>
            <person name="Kamimura A."/>
            <person name="Shimizu T."/>
            <person name="Nakamura-isaki S."/>
            <person name="Aono E."/>
            <person name="Sakamoto K."/>
            <person name="Ichikawa N."/>
            <person name="Nakazawa H."/>
            <person name="Sekine M."/>
            <person name="Yamazaki S."/>
            <person name="Fujita N."/>
            <person name="Shimada K."/>
            <person name="Hanada S."/>
            <person name="Nagashima K.V.P."/>
        </authorList>
    </citation>
    <scope>NUCLEOTIDE SEQUENCE [LARGE SCALE GENOMIC DNA]</scope>
    <source>
        <strain evidence="10">NBRC 100245 / IL144</strain>
    </source>
</reference>
<evidence type="ECO:0000256" key="6">
    <source>
        <dbReference type="PIRSR" id="PIRSR634603-3"/>
    </source>
</evidence>
<dbReference type="InterPro" id="IPR029017">
    <property type="entry name" value="Enolase-like_N"/>
</dbReference>
<dbReference type="PATRIC" id="fig|983917.3.peg.2604"/>
<keyword evidence="10" id="KW-1185">Reference proteome</keyword>
<dbReference type="Gene3D" id="3.20.20.120">
    <property type="entry name" value="Enolase-like C-terminal domain"/>
    <property type="match status" value="1"/>
</dbReference>
<dbReference type="Proteomes" id="UP000007883">
    <property type="component" value="Chromosome"/>
</dbReference>
<dbReference type="SUPFAM" id="SSF54826">
    <property type="entry name" value="Enolase N-terminal domain-like"/>
    <property type="match status" value="1"/>
</dbReference>
<evidence type="ECO:0000256" key="1">
    <source>
        <dbReference type="ARBA" id="ARBA00008031"/>
    </source>
</evidence>
<dbReference type="RefSeq" id="WP_014428879.1">
    <property type="nucleotide sequence ID" value="NC_017075.1"/>
</dbReference>
<dbReference type="EC" id="5.1.1.-" evidence="7"/>
<dbReference type="SMART" id="SM00922">
    <property type="entry name" value="MR_MLE"/>
    <property type="match status" value="1"/>
</dbReference>
<dbReference type="Gene3D" id="3.30.390.10">
    <property type="entry name" value="Enolase-like, N-terminal domain"/>
    <property type="match status" value="1"/>
</dbReference>
<dbReference type="InterPro" id="IPR013341">
    <property type="entry name" value="Mandelate_racemase_N_dom"/>
</dbReference>
<feature type="active site" description="Proton acceptor; specific for (R)-substrate epimerization" evidence="5">
    <location>
        <position position="151"/>
    </location>
</feature>
<dbReference type="GO" id="GO:0016855">
    <property type="term" value="F:racemase and epimerase activity, acting on amino acids and derivatives"/>
    <property type="evidence" value="ECO:0007669"/>
    <property type="project" value="UniProtKB-UniRule"/>
</dbReference>
<evidence type="ECO:0000256" key="5">
    <source>
        <dbReference type="PIRSR" id="PIRSR634603-1"/>
    </source>
</evidence>
<dbReference type="KEGG" id="rge:RGE_26780"/>
<dbReference type="InterPro" id="IPR013342">
    <property type="entry name" value="Mandelate_racemase_C"/>
</dbReference>
<dbReference type="EMBL" id="AP012320">
    <property type="protein sequence ID" value="BAL96017.1"/>
    <property type="molecule type" value="Genomic_DNA"/>
</dbReference>
<evidence type="ECO:0000313" key="10">
    <source>
        <dbReference type="Proteomes" id="UP000007883"/>
    </source>
</evidence>
<dbReference type="InterPro" id="IPR034593">
    <property type="entry name" value="DgoD-like"/>
</dbReference>
<feature type="binding site" evidence="6">
    <location>
        <position position="225"/>
    </location>
    <ligand>
        <name>Mg(2+)</name>
        <dbReference type="ChEBI" id="CHEBI:18420"/>
    </ligand>
</feature>
<gene>
    <name evidence="9" type="ordered locus">RGE_26780</name>
</gene>
<evidence type="ECO:0000256" key="7">
    <source>
        <dbReference type="RuleBase" id="RU366006"/>
    </source>
</evidence>
<feature type="domain" description="Mandelate racemase/muconate lactonizing enzyme C-terminal" evidence="8">
    <location>
        <begin position="132"/>
        <end position="223"/>
    </location>
</feature>
<feature type="binding site" evidence="6">
    <location>
        <position position="176"/>
    </location>
    <ligand>
        <name>Mg(2+)</name>
        <dbReference type="ChEBI" id="CHEBI:18420"/>
    </ligand>
</feature>
<dbReference type="PANTHER" id="PTHR48080:SF3">
    <property type="entry name" value="ENOLASE SUPERFAMILY MEMBER DDB_G0284701"/>
    <property type="match status" value="1"/>
</dbReference>
<evidence type="ECO:0000256" key="2">
    <source>
        <dbReference type="ARBA" id="ARBA00022723"/>
    </source>
</evidence>
<dbReference type="CDD" id="cd03319">
    <property type="entry name" value="L-Ala-DL-Glu_epimerase"/>
    <property type="match status" value="1"/>
</dbReference>
<accession>I0HSN0</accession>
<dbReference type="InterPro" id="IPR036849">
    <property type="entry name" value="Enolase-like_C_sf"/>
</dbReference>
<dbReference type="SFLD" id="SFLDF00010">
    <property type="entry name" value="dipeptide_epimerase"/>
    <property type="match status" value="1"/>
</dbReference>
<dbReference type="Pfam" id="PF13378">
    <property type="entry name" value="MR_MLE_C"/>
    <property type="match status" value="1"/>
</dbReference>
<sequence length="328" mass="34033">MSEARLEVAVERWPIAGGFTISRGTKTEAVVVVASVTQGGVTGQGECVPYARYGETVEGVAELMRAQSAWLAAGGRRADLAAAMPAGAARNALDAALWALEARRAGRPVWAQAGLPEPQPTVTAYTLSLGDPGTMAAAAARAAERPLLKVKLGGDGDEERIRAVRAAAPGATLIVDANEAWSEANLDRHLAACAQAGVALIEQPLPAAADAVLEGFASPVPLCADESFHGRETLDTVARRYAYVNVKLDKTGGLTEAIEVANAARERGLGLMVGCMLGTSLAMAPAFLLAPWARFVDLDGPLLLARDRVPGFAFDGSLMQPAPAGLWG</sequence>
<keyword evidence="4 7" id="KW-0413">Isomerase</keyword>
<protein>
    <recommendedName>
        <fullName evidence="7">Dipeptide epimerase</fullName>
        <ecNumber evidence="7">5.1.1.-</ecNumber>
    </recommendedName>
</protein>
<name>I0HSN0_RUBGI</name>
<keyword evidence="2 6" id="KW-0479">Metal-binding</keyword>
<dbReference type="eggNOG" id="COG4948">
    <property type="taxonomic scope" value="Bacteria"/>
</dbReference>
<dbReference type="NCBIfam" id="NF042940">
    <property type="entry name" value="racemase_DgcA"/>
    <property type="match status" value="1"/>
</dbReference>
<dbReference type="SFLD" id="SFLDS00001">
    <property type="entry name" value="Enolase"/>
    <property type="match status" value="1"/>
</dbReference>
<organism evidence="9 10">
    <name type="scientific">Rubrivivax gelatinosus (strain NBRC 100245 / IL144)</name>
    <dbReference type="NCBI Taxonomy" id="983917"/>
    <lineage>
        <taxon>Bacteria</taxon>
        <taxon>Pseudomonadati</taxon>
        <taxon>Pseudomonadota</taxon>
        <taxon>Betaproteobacteria</taxon>
        <taxon>Burkholderiales</taxon>
        <taxon>Sphaerotilaceae</taxon>
        <taxon>Rubrivivax</taxon>
    </lineage>
</organism>
<dbReference type="PANTHER" id="PTHR48080">
    <property type="entry name" value="D-GALACTONATE DEHYDRATASE-RELATED"/>
    <property type="match status" value="1"/>
</dbReference>
<keyword evidence="3 6" id="KW-0460">Magnesium</keyword>
<dbReference type="STRING" id="983917.RGE_26780"/>
<proteinExistence type="inferred from homology"/>
<comment type="similarity">
    <text evidence="1 7">Belongs to the mandelate racemase/muconate lactonizing enzyme family.</text>
</comment>